<evidence type="ECO:0000256" key="3">
    <source>
        <dbReference type="ARBA" id="ARBA00022679"/>
    </source>
</evidence>
<accession>A0A381N3U0</accession>
<keyword evidence="3" id="KW-0808">Transferase</keyword>
<dbReference type="PANTHER" id="PTHR10285">
    <property type="entry name" value="URIDINE KINASE"/>
    <property type="match status" value="1"/>
</dbReference>
<dbReference type="GO" id="GO:0004849">
    <property type="term" value="F:uridine kinase activity"/>
    <property type="evidence" value="ECO:0007669"/>
    <property type="project" value="UniProtKB-EC"/>
</dbReference>
<evidence type="ECO:0000256" key="4">
    <source>
        <dbReference type="ARBA" id="ARBA00022741"/>
    </source>
</evidence>
<evidence type="ECO:0000259" key="6">
    <source>
        <dbReference type="Pfam" id="PF00485"/>
    </source>
</evidence>
<dbReference type="CDD" id="cd02023">
    <property type="entry name" value="UMPK"/>
    <property type="match status" value="1"/>
</dbReference>
<sequence length="204" mass="23038">MNSVLIGIAGGTGSGKTSLAKGILADYGTGEVTVLEQDSYYKDLSHILYEERATRNYDHPDAIDIALFENHLISLLAGDSVQVPVYDFSTHVRMDKHRTITPHHVIVVEGILVLHYTQLRNLFSLKVFVDTPADIRYIRRLTRDIKERGRTMESVVNQYLTTVRPMHEQFVEPSKYFADIIVPEGGQNKAAVDLIRTKINSIIK</sequence>
<evidence type="ECO:0000256" key="5">
    <source>
        <dbReference type="ARBA" id="ARBA00022777"/>
    </source>
</evidence>
<dbReference type="EC" id="2.7.1.48" evidence="2"/>
<reference evidence="7" key="1">
    <citation type="submission" date="2018-05" db="EMBL/GenBank/DDBJ databases">
        <authorList>
            <person name="Lanie J.A."/>
            <person name="Ng W.-L."/>
            <person name="Kazmierczak K.M."/>
            <person name="Andrzejewski T.M."/>
            <person name="Davidsen T.M."/>
            <person name="Wayne K.J."/>
            <person name="Tettelin H."/>
            <person name="Glass J.I."/>
            <person name="Rusch D."/>
            <person name="Podicherti R."/>
            <person name="Tsui H.-C.T."/>
            <person name="Winkler M.E."/>
        </authorList>
    </citation>
    <scope>NUCLEOTIDE SEQUENCE</scope>
</reference>
<gene>
    <name evidence="7" type="ORF">METZ01_LOCUS1137</name>
</gene>
<dbReference type="EMBL" id="UINC01000061">
    <property type="protein sequence ID" value="SUZ48283.1"/>
    <property type="molecule type" value="Genomic_DNA"/>
</dbReference>
<proteinExistence type="predicted"/>
<dbReference type="AlphaFoldDB" id="A0A381N3U0"/>
<dbReference type="Gene3D" id="3.40.50.300">
    <property type="entry name" value="P-loop containing nucleotide triphosphate hydrolases"/>
    <property type="match status" value="1"/>
</dbReference>
<dbReference type="InterPro" id="IPR006083">
    <property type="entry name" value="PRK/URK"/>
</dbReference>
<dbReference type="NCBIfam" id="NF004018">
    <property type="entry name" value="PRK05480.1"/>
    <property type="match status" value="1"/>
</dbReference>
<dbReference type="Pfam" id="PF00485">
    <property type="entry name" value="PRK"/>
    <property type="match status" value="1"/>
</dbReference>
<dbReference type="UniPathway" id="UPA00574">
    <property type="reaction ID" value="UER00637"/>
</dbReference>
<organism evidence="7">
    <name type="scientific">marine metagenome</name>
    <dbReference type="NCBI Taxonomy" id="408172"/>
    <lineage>
        <taxon>unclassified sequences</taxon>
        <taxon>metagenomes</taxon>
        <taxon>ecological metagenomes</taxon>
    </lineage>
</organism>
<comment type="pathway">
    <text evidence="1">Pyrimidine metabolism; UMP biosynthesis via salvage pathway; UMP from uridine: step 1/1.</text>
</comment>
<evidence type="ECO:0000256" key="2">
    <source>
        <dbReference type="ARBA" id="ARBA00012137"/>
    </source>
</evidence>
<dbReference type="GO" id="GO:0044206">
    <property type="term" value="P:UMP salvage"/>
    <property type="evidence" value="ECO:0007669"/>
    <property type="project" value="UniProtKB-UniPathway"/>
</dbReference>
<protein>
    <recommendedName>
        <fullName evidence="2">uridine/cytidine kinase</fullName>
        <ecNumber evidence="2">2.7.1.48</ecNumber>
    </recommendedName>
</protein>
<name>A0A381N3U0_9ZZZZ</name>
<dbReference type="NCBIfam" id="TIGR00235">
    <property type="entry name" value="udk"/>
    <property type="match status" value="1"/>
</dbReference>
<dbReference type="GO" id="GO:0005524">
    <property type="term" value="F:ATP binding"/>
    <property type="evidence" value="ECO:0007669"/>
    <property type="project" value="InterPro"/>
</dbReference>
<keyword evidence="4" id="KW-0547">Nucleotide-binding</keyword>
<evidence type="ECO:0000256" key="1">
    <source>
        <dbReference type="ARBA" id="ARBA00004690"/>
    </source>
</evidence>
<dbReference type="InterPro" id="IPR000764">
    <property type="entry name" value="Uridine_kinase-like"/>
</dbReference>
<dbReference type="InterPro" id="IPR027417">
    <property type="entry name" value="P-loop_NTPase"/>
</dbReference>
<dbReference type="PRINTS" id="PR00988">
    <property type="entry name" value="URIDINKINASE"/>
</dbReference>
<feature type="domain" description="Phosphoribulokinase/uridine kinase" evidence="6">
    <location>
        <begin position="5"/>
        <end position="189"/>
    </location>
</feature>
<keyword evidence="5" id="KW-0418">Kinase</keyword>
<dbReference type="SUPFAM" id="SSF52540">
    <property type="entry name" value="P-loop containing nucleoside triphosphate hydrolases"/>
    <property type="match status" value="1"/>
</dbReference>
<evidence type="ECO:0000313" key="7">
    <source>
        <dbReference type="EMBL" id="SUZ48283.1"/>
    </source>
</evidence>